<feature type="region of interest" description="Disordered" evidence="1">
    <location>
        <begin position="1"/>
        <end position="24"/>
    </location>
</feature>
<gene>
    <name evidence="2" type="ORF">EVAR_50002_1</name>
</gene>
<organism evidence="2 3">
    <name type="scientific">Eumeta variegata</name>
    <name type="common">Bagworm moth</name>
    <name type="synonym">Eumeta japonica</name>
    <dbReference type="NCBI Taxonomy" id="151549"/>
    <lineage>
        <taxon>Eukaryota</taxon>
        <taxon>Metazoa</taxon>
        <taxon>Ecdysozoa</taxon>
        <taxon>Arthropoda</taxon>
        <taxon>Hexapoda</taxon>
        <taxon>Insecta</taxon>
        <taxon>Pterygota</taxon>
        <taxon>Neoptera</taxon>
        <taxon>Endopterygota</taxon>
        <taxon>Lepidoptera</taxon>
        <taxon>Glossata</taxon>
        <taxon>Ditrysia</taxon>
        <taxon>Tineoidea</taxon>
        <taxon>Psychidae</taxon>
        <taxon>Oiketicinae</taxon>
        <taxon>Eumeta</taxon>
    </lineage>
</organism>
<proteinExistence type="predicted"/>
<dbReference type="Proteomes" id="UP000299102">
    <property type="component" value="Unassembled WGS sequence"/>
</dbReference>
<dbReference type="AlphaFoldDB" id="A0A4C1XSK1"/>
<name>A0A4C1XSK1_EUMVA</name>
<evidence type="ECO:0000313" key="2">
    <source>
        <dbReference type="EMBL" id="GBP65195.1"/>
    </source>
</evidence>
<feature type="compositionally biased region" description="Basic residues" evidence="1">
    <location>
        <begin position="1"/>
        <end position="10"/>
    </location>
</feature>
<evidence type="ECO:0000313" key="3">
    <source>
        <dbReference type="Proteomes" id="UP000299102"/>
    </source>
</evidence>
<evidence type="ECO:0000256" key="1">
    <source>
        <dbReference type="SAM" id="MobiDB-lite"/>
    </source>
</evidence>
<comment type="caution">
    <text evidence="2">The sequence shown here is derived from an EMBL/GenBank/DDBJ whole genome shotgun (WGS) entry which is preliminary data.</text>
</comment>
<accession>A0A4C1XSK1</accession>
<protein>
    <submittedName>
        <fullName evidence="2">Uncharacterized protein</fullName>
    </submittedName>
</protein>
<dbReference type="EMBL" id="BGZK01000922">
    <property type="protein sequence ID" value="GBP65195.1"/>
    <property type="molecule type" value="Genomic_DNA"/>
</dbReference>
<reference evidence="2 3" key="1">
    <citation type="journal article" date="2019" name="Commun. Biol.">
        <title>The bagworm genome reveals a unique fibroin gene that provides high tensile strength.</title>
        <authorList>
            <person name="Kono N."/>
            <person name="Nakamura H."/>
            <person name="Ohtoshi R."/>
            <person name="Tomita M."/>
            <person name="Numata K."/>
            <person name="Arakawa K."/>
        </authorList>
    </citation>
    <scope>NUCLEOTIDE SEQUENCE [LARGE SCALE GENOMIC DNA]</scope>
</reference>
<sequence length="362" mass="40978">MRALRRRRGPLARPERRGAAPKRYAPRIFHRPERWDAITKPPPDAARDGLVRAARRRVPIKVYRGRNKLECVSFSTKSLFIYAPGRDNNGRARPTAGRRCGAAAAADGLDTSPRRRSLRAALINWEPLRLHAYYERCVATATTPHRRRTRRGLPTRRHCVAIERRVSEHKHAHTYTRETFTRPGPTRRERAEPSRELPCRSCYVFSFLGQSCLETSRHNDGRRAVRISLRQWAGAAARGPLYAYEGTGPRVIIHVIYDTRNAFFAIKTHFIPLGVGSLRNSITSTTIHNDVLINALTRRADVAGPVRPTGGCRRRVAGCPNSAVCIIAAAVHVSRLLCGPARTHDNHIRGVDTRRTRCRERR</sequence>
<keyword evidence="3" id="KW-1185">Reference proteome</keyword>